<dbReference type="Gene3D" id="2.40.170.20">
    <property type="entry name" value="TonB-dependent receptor, beta-barrel domain"/>
    <property type="match status" value="1"/>
</dbReference>
<name>A0A376FZZ5_9FLAO</name>
<dbReference type="Proteomes" id="UP000254737">
    <property type="component" value="Unassembled WGS sequence"/>
</dbReference>
<organism evidence="10 11">
    <name type="scientific">Empedobacter falsenii</name>
    <dbReference type="NCBI Taxonomy" id="343874"/>
    <lineage>
        <taxon>Bacteria</taxon>
        <taxon>Pseudomonadati</taxon>
        <taxon>Bacteroidota</taxon>
        <taxon>Flavobacteriia</taxon>
        <taxon>Flavobacteriales</taxon>
        <taxon>Weeksellaceae</taxon>
        <taxon>Empedobacter</taxon>
    </lineage>
</organism>
<feature type="chain" id="PRO_5016837755" evidence="8">
    <location>
        <begin position="23"/>
        <end position="1003"/>
    </location>
</feature>
<evidence type="ECO:0000313" key="11">
    <source>
        <dbReference type="Proteomes" id="UP000254737"/>
    </source>
</evidence>
<dbReference type="InterPro" id="IPR036942">
    <property type="entry name" value="Beta-barrel_TonB_sf"/>
</dbReference>
<keyword evidence="6 7" id="KW-0998">Cell outer membrane</keyword>
<evidence type="ECO:0000256" key="4">
    <source>
        <dbReference type="ARBA" id="ARBA00022692"/>
    </source>
</evidence>
<dbReference type="EMBL" id="UFXS01000001">
    <property type="protein sequence ID" value="STD52968.1"/>
    <property type="molecule type" value="Genomic_DNA"/>
</dbReference>
<keyword evidence="3 7" id="KW-1134">Transmembrane beta strand</keyword>
<dbReference type="InterPro" id="IPR008969">
    <property type="entry name" value="CarboxyPept-like_regulatory"/>
</dbReference>
<evidence type="ECO:0000256" key="6">
    <source>
        <dbReference type="ARBA" id="ARBA00023237"/>
    </source>
</evidence>
<evidence type="ECO:0000313" key="10">
    <source>
        <dbReference type="EMBL" id="STD52968.1"/>
    </source>
</evidence>
<dbReference type="InterPro" id="IPR039426">
    <property type="entry name" value="TonB-dep_rcpt-like"/>
</dbReference>
<sequence>MRRRITSLSLLAFLGLGTAAFAQVTGVVNDADNFPEADVEVSVKGTDKVVYTDQDGKFDIDAKIGDILVVNGKEFSVTSNALGTLKYANATSSTVDLSEVVVKSIFNAPSKSGVTTVKAKDLEQMNPSVSIDQMLGGKVAGLSSQAMSGAPGATANVTIRGAIGLNGGVKSPLYVVDGTYMSATDVVAINPADIEEVRVLKDASQLAIFGSRGANGVIIMKTKSAKKGEATVSYSSRIGVNQMVDLPNINLMNAEQLLNYQNGLSTIGNLGLGQARTSEEIATLSKNNHKWSDDLYKNGLTSSHFITINKNDGDTSNNFSVGYDKNEGAVRYYNGMERITATFNNTTKVKDWLRYGINLNGSYTTLDSPRDRVNAQSPFYNTLLNRPYETFYSMDANGNVVLDADGNKVYNPNANYMGYPVADEMEKTDAQTRYLRIYGTGFVEADLAKNVTARTTLGATYNRTQYENFLKPSSVLSQLLGDGGSKTDRSTDRFDYNWRNEVSYENTFGGKHHLRVTAASEYINQSLYSMTMYGIGFPNDYLQTQGLATLIEQDSKSERWRVSKFGYLGAASYDFANKYFVDAYVRRDGTSLAGLDNKYGTFWGVALGWNIAKEGFLRDVKAVNNLTLKASYGEVGDDSAISRYANLTLLQLDKTYNGQASAFPDGNLSNRNTTWETNKKFNVGLDFGFFGNRLTGSMAYFNELRSDFIFNQQLAPEAGGFTTIVNAGEIKTEGFELELNYDVIRSKNFDLSVYGNVTNLKYKINELADGNNSLIMSDSYESMIHVEGGKPYQFYLVRHAGVDANTGKDLYLDKDGNVTDVYDGGDAVATNKTPLPTLMGGFGLNAKIYGFDINADFTYSAGGYMYNNTYAYLTDPTSLDNHVVEAADYWKQAGDNASFALPNTTGPEYSTKYLEKSDYIAFRSLSLGYNFTDLVKGTFIKNLRMFAQVQNLALWTNYHGNPIAGTGTSESSAVGSSGYVSNSFTAFSYPLVRSYSIGFNVSF</sequence>
<keyword evidence="5 7" id="KW-0472">Membrane</keyword>
<feature type="domain" description="TonB-dependent receptor plug" evidence="9">
    <location>
        <begin position="112"/>
        <end position="217"/>
    </location>
</feature>
<dbReference type="PROSITE" id="PS52016">
    <property type="entry name" value="TONB_DEPENDENT_REC_3"/>
    <property type="match status" value="1"/>
</dbReference>
<dbReference type="InterPro" id="IPR023996">
    <property type="entry name" value="TonB-dep_OMP_SusC/RagA"/>
</dbReference>
<protein>
    <submittedName>
        <fullName evidence="10">TonB-linked outer membrane protein, SusC/RagA family</fullName>
    </submittedName>
</protein>
<dbReference type="InterPro" id="IPR037066">
    <property type="entry name" value="Plug_dom_sf"/>
</dbReference>
<reference evidence="10 11" key="1">
    <citation type="submission" date="2018-06" db="EMBL/GenBank/DDBJ databases">
        <authorList>
            <consortium name="Pathogen Informatics"/>
            <person name="Doyle S."/>
        </authorList>
    </citation>
    <scope>NUCLEOTIDE SEQUENCE [LARGE SCALE GENOMIC DNA]</scope>
    <source>
        <strain evidence="10 11">NCTC13456</strain>
    </source>
</reference>
<dbReference type="SUPFAM" id="SSF56935">
    <property type="entry name" value="Porins"/>
    <property type="match status" value="1"/>
</dbReference>
<gene>
    <name evidence="10" type="ORF">NCTC13456_00182</name>
</gene>
<accession>A0A376FZZ5</accession>
<dbReference type="NCBIfam" id="TIGR04056">
    <property type="entry name" value="OMP_RagA_SusC"/>
    <property type="match status" value="1"/>
</dbReference>
<evidence type="ECO:0000256" key="8">
    <source>
        <dbReference type="SAM" id="SignalP"/>
    </source>
</evidence>
<evidence type="ECO:0000256" key="1">
    <source>
        <dbReference type="ARBA" id="ARBA00004571"/>
    </source>
</evidence>
<keyword evidence="8" id="KW-0732">Signal</keyword>
<dbReference type="SUPFAM" id="SSF49464">
    <property type="entry name" value="Carboxypeptidase regulatory domain-like"/>
    <property type="match status" value="1"/>
</dbReference>
<evidence type="ECO:0000256" key="5">
    <source>
        <dbReference type="ARBA" id="ARBA00023136"/>
    </source>
</evidence>
<proteinExistence type="inferred from homology"/>
<dbReference type="InterPro" id="IPR012910">
    <property type="entry name" value="Plug_dom"/>
</dbReference>
<feature type="signal peptide" evidence="8">
    <location>
        <begin position="1"/>
        <end position="22"/>
    </location>
</feature>
<dbReference type="RefSeq" id="WP_114998062.1">
    <property type="nucleotide sequence ID" value="NZ_UFXS01000001.1"/>
</dbReference>
<evidence type="ECO:0000259" key="9">
    <source>
        <dbReference type="Pfam" id="PF07715"/>
    </source>
</evidence>
<evidence type="ECO:0000256" key="7">
    <source>
        <dbReference type="PROSITE-ProRule" id="PRU01360"/>
    </source>
</evidence>
<dbReference type="STRING" id="343874.GCA_000805695_02642"/>
<evidence type="ECO:0000256" key="2">
    <source>
        <dbReference type="ARBA" id="ARBA00022448"/>
    </source>
</evidence>
<comment type="similarity">
    <text evidence="7">Belongs to the TonB-dependent receptor family.</text>
</comment>
<evidence type="ECO:0000256" key="3">
    <source>
        <dbReference type="ARBA" id="ARBA00022452"/>
    </source>
</evidence>
<dbReference type="Gene3D" id="2.170.130.10">
    <property type="entry name" value="TonB-dependent receptor, plug domain"/>
    <property type="match status" value="1"/>
</dbReference>
<dbReference type="GO" id="GO:0009279">
    <property type="term" value="C:cell outer membrane"/>
    <property type="evidence" value="ECO:0007669"/>
    <property type="project" value="UniProtKB-SubCell"/>
</dbReference>
<dbReference type="InterPro" id="IPR023997">
    <property type="entry name" value="TonB-dep_OMP_SusC/RagA_CS"/>
</dbReference>
<keyword evidence="2 7" id="KW-0813">Transport</keyword>
<keyword evidence="4 7" id="KW-0812">Transmembrane</keyword>
<comment type="subcellular location">
    <subcellularLocation>
        <location evidence="1 7">Cell outer membrane</location>
        <topology evidence="1 7">Multi-pass membrane protein</topology>
    </subcellularLocation>
</comment>
<dbReference type="NCBIfam" id="TIGR04057">
    <property type="entry name" value="SusC_RagA_signa"/>
    <property type="match status" value="1"/>
</dbReference>
<dbReference type="Pfam" id="PF07715">
    <property type="entry name" value="Plug"/>
    <property type="match status" value="1"/>
</dbReference>
<dbReference type="AlphaFoldDB" id="A0A376FZZ5"/>